<protein>
    <submittedName>
        <fullName evidence="3">Terminase</fullName>
    </submittedName>
</protein>
<dbReference type="GO" id="GO:0004519">
    <property type="term" value="F:endonuclease activity"/>
    <property type="evidence" value="ECO:0007669"/>
    <property type="project" value="InterPro"/>
</dbReference>
<dbReference type="RefSeq" id="YP_009201495.1">
    <property type="nucleotide sequence ID" value="NC_028830.1"/>
</dbReference>
<dbReference type="PANTHER" id="PTHR41287:SF1">
    <property type="entry name" value="PROTEIN YMFN"/>
    <property type="match status" value="1"/>
</dbReference>
<feature type="domain" description="Terminase large subunit-like endonuclease" evidence="2">
    <location>
        <begin position="287"/>
        <end position="565"/>
    </location>
</feature>
<gene>
    <name evidence="3" type="ORF">iA2_2</name>
</gene>
<dbReference type="PANTHER" id="PTHR41287">
    <property type="match status" value="1"/>
</dbReference>
<name>A0A0P0IJU3_9CAUD</name>
<reference evidence="3 4" key="1">
    <citation type="journal article" date="2016" name="Appl. Environ. Microbiol.">
        <title>Genomic Diversity of Phages Infecting Probiotic Strains of Lactobacillus paracasei.</title>
        <authorList>
            <person name="Mercanti D.J."/>
            <person name="Rousseau G.M."/>
            <person name="Capra M.L."/>
            <person name="Quiberoni A."/>
            <person name="Tremblay D.M."/>
            <person name="Labrie S.J."/>
            <person name="Moineau S."/>
        </authorList>
    </citation>
    <scope>NUCLEOTIDE SEQUENCE [LARGE SCALE GENOMIC DNA]</scope>
</reference>
<dbReference type="Proteomes" id="UP000203929">
    <property type="component" value="Segment"/>
</dbReference>
<dbReference type="Gene3D" id="3.40.50.300">
    <property type="entry name" value="P-loop containing nucleotide triphosphate hydrolases"/>
    <property type="match status" value="1"/>
</dbReference>
<organism evidence="3 4">
    <name type="scientific">Lactobacillus phage iA2</name>
    <dbReference type="NCBI Taxonomy" id="1739609"/>
    <lineage>
        <taxon>Viruses</taxon>
        <taxon>Duplodnaviria</taxon>
        <taxon>Heunggongvirae</taxon>
        <taxon>Uroviricota</taxon>
        <taxon>Caudoviricetes</taxon>
        <taxon>Iaduovirus</taxon>
        <taxon>Iaduovirus iA2</taxon>
    </lineage>
</organism>
<dbReference type="KEGG" id="vg:26628277"/>
<proteinExistence type="predicted"/>
<dbReference type="Pfam" id="PF20441">
    <property type="entry name" value="TerL_nuclease"/>
    <property type="match status" value="1"/>
</dbReference>
<dbReference type="OrthoDB" id="1044at10239"/>
<accession>A0A0P0IJU3</accession>
<dbReference type="EMBL" id="KR905068">
    <property type="protein sequence ID" value="ALJ97944.1"/>
    <property type="molecule type" value="Genomic_DNA"/>
</dbReference>
<dbReference type="InterPro" id="IPR005021">
    <property type="entry name" value="Terminase_largesu-like"/>
</dbReference>
<keyword evidence="4" id="KW-1185">Reference proteome</keyword>
<dbReference type="InterPro" id="IPR046462">
    <property type="entry name" value="TerL_nuclease"/>
</dbReference>
<dbReference type="InterPro" id="IPR046461">
    <property type="entry name" value="TerL_ATPase"/>
</dbReference>
<dbReference type="InterPro" id="IPR027417">
    <property type="entry name" value="P-loop_NTPase"/>
</dbReference>
<sequence>MADIQVKIRVDRHVGYPPDYDPITQYWQSFVQNGGDQVVGKKIYRTYKKLIADMHNDNSEWYYSNRRGNHVLEFIENYCRHSKGPAGGKHIVLELWEKALLAASFGFVDGAGFRKYQRVVLIVGKKNGKSLLGSAVGLYMQIADGEAGPEVYAVATKKDQAKIIWNEAKRMVRKSPALAKRIKTHVADLSSEDYNDGVFKPLSSDSDTLDGLNSSCILMDEIHQWKNGEPLYNIMADGITARDQPLIFITSTAGTIREDIYDQIYDDAEMTIAGYDQPEGYRDERSLFFIYELDKRAEWRDEKCWVKANPGLGTIKNKTTLAERVEKAKANHRLVKNLVCKDFNIRETATESWLTFDELNNEATFDTLKLKPRYGIAGADLSQTTDLTCATVIFQIPNDDHIYVKQMYWLPEDTLEQRAQEDNIPYATWRDQGLLRTSQGNKVYYRDIMDWFEELEQEYDIYLFKGGYDAWSATYFVKDLEFRYGEKTFDAIPQGVKTLSSPMHSLGADLRSKRIVYNNNPILKWCLSNTTIVTDRNGNIQPDKGRNKRKRIDGMASLLDAYVVFENNQEEYQTLI</sequence>
<feature type="domain" description="Terminase large subunit-like ATPase" evidence="1">
    <location>
        <begin position="96"/>
        <end position="268"/>
    </location>
</feature>
<dbReference type="Pfam" id="PF03354">
    <property type="entry name" value="TerL_ATPase"/>
    <property type="match status" value="1"/>
</dbReference>
<evidence type="ECO:0000259" key="1">
    <source>
        <dbReference type="Pfam" id="PF03354"/>
    </source>
</evidence>
<evidence type="ECO:0000313" key="4">
    <source>
        <dbReference type="Proteomes" id="UP000203929"/>
    </source>
</evidence>
<evidence type="ECO:0000259" key="2">
    <source>
        <dbReference type="Pfam" id="PF20441"/>
    </source>
</evidence>
<evidence type="ECO:0000313" key="3">
    <source>
        <dbReference type="EMBL" id="ALJ97944.1"/>
    </source>
</evidence>
<dbReference type="GeneID" id="26628277"/>